<evidence type="ECO:0000259" key="7">
    <source>
        <dbReference type="Pfam" id="PF01368"/>
    </source>
</evidence>
<keyword evidence="11" id="KW-1185">Reference proteome</keyword>
<evidence type="ECO:0000256" key="5">
    <source>
        <dbReference type="ARBA" id="ARBA00022839"/>
    </source>
</evidence>
<comment type="similarity">
    <text evidence="1">Belongs to the RecJ family.</text>
</comment>
<accession>A0A2G4EY81</accession>
<keyword evidence="4" id="KW-0378">Hydrolase</keyword>
<dbReference type="InterPro" id="IPR038763">
    <property type="entry name" value="DHH_sf"/>
</dbReference>
<evidence type="ECO:0000259" key="9">
    <source>
        <dbReference type="Pfam" id="PF17768"/>
    </source>
</evidence>
<gene>
    <name evidence="10" type="ORF">CP500_016065</name>
</gene>
<feature type="domain" description="DDH" evidence="7">
    <location>
        <begin position="88"/>
        <end position="241"/>
    </location>
</feature>
<dbReference type="Pfam" id="PF01368">
    <property type="entry name" value="DHH"/>
    <property type="match status" value="1"/>
</dbReference>
<organism evidence="10 11">
    <name type="scientific">Tychonema bourrellyi FEM_GT703</name>
    <dbReference type="NCBI Taxonomy" id="2040638"/>
    <lineage>
        <taxon>Bacteria</taxon>
        <taxon>Bacillati</taxon>
        <taxon>Cyanobacteriota</taxon>
        <taxon>Cyanophyceae</taxon>
        <taxon>Oscillatoriophycideae</taxon>
        <taxon>Oscillatoriales</taxon>
        <taxon>Microcoleaceae</taxon>
        <taxon>Tychonema</taxon>
    </lineage>
</organism>
<dbReference type="Gene3D" id="3.10.310.30">
    <property type="match status" value="1"/>
</dbReference>
<dbReference type="EMBL" id="NXIB02000100">
    <property type="protein sequence ID" value="PHX54446.1"/>
    <property type="molecule type" value="Genomic_DNA"/>
</dbReference>
<dbReference type="PANTHER" id="PTHR30255:SF2">
    <property type="entry name" value="SINGLE-STRANDED-DNA-SPECIFIC EXONUCLEASE RECJ"/>
    <property type="match status" value="1"/>
</dbReference>
<dbReference type="InterPro" id="IPR041122">
    <property type="entry name" value="RecJ_OB"/>
</dbReference>
<evidence type="ECO:0000256" key="6">
    <source>
        <dbReference type="SAM" id="MobiDB-lite"/>
    </source>
</evidence>
<feature type="region of interest" description="Disordered" evidence="6">
    <location>
        <begin position="778"/>
        <end position="803"/>
    </location>
</feature>
<feature type="domain" description="RecJ OB" evidence="9">
    <location>
        <begin position="507"/>
        <end position="616"/>
    </location>
</feature>
<protein>
    <recommendedName>
        <fullName evidence="2">Single-stranded-DNA-specific exonuclease RecJ</fullName>
    </recommendedName>
</protein>
<dbReference type="Pfam" id="PF17768">
    <property type="entry name" value="RecJ_OB"/>
    <property type="match status" value="1"/>
</dbReference>
<dbReference type="Gene3D" id="3.90.1640.30">
    <property type="match status" value="1"/>
</dbReference>
<proteinExistence type="inferred from homology"/>
<dbReference type="InterPro" id="IPR001667">
    <property type="entry name" value="DDH_dom"/>
</dbReference>
<dbReference type="GO" id="GO:0004527">
    <property type="term" value="F:exonuclease activity"/>
    <property type="evidence" value="ECO:0007669"/>
    <property type="project" value="UniProtKB-KW"/>
</dbReference>
<comment type="caution">
    <text evidence="10">The sequence shown here is derived from an EMBL/GenBank/DDBJ whole genome shotgun (WGS) entry which is preliminary data.</text>
</comment>
<dbReference type="InterPro" id="IPR003156">
    <property type="entry name" value="DHHA1_dom"/>
</dbReference>
<evidence type="ECO:0000313" key="11">
    <source>
        <dbReference type="Proteomes" id="UP000226442"/>
    </source>
</evidence>
<dbReference type="SUPFAM" id="SSF64182">
    <property type="entry name" value="DHH phosphoesterases"/>
    <property type="match status" value="1"/>
</dbReference>
<reference evidence="10" key="1">
    <citation type="submission" date="2017-10" db="EMBL/GenBank/DDBJ databases">
        <title>Draft genome sequence of the planktic cyanobacteria Tychonema bourrellyi isolated from alpine lentic freshwater.</title>
        <authorList>
            <person name="Tett A."/>
            <person name="Armanini F."/>
            <person name="Asnicar F."/>
            <person name="Boscaini A."/>
            <person name="Pasolli E."/>
            <person name="Zolfo M."/>
            <person name="Donati C."/>
            <person name="Salmaso N."/>
            <person name="Segata N."/>
        </authorList>
    </citation>
    <scope>NUCLEOTIDE SEQUENCE</scope>
    <source>
        <strain evidence="10">FEM_GT703</strain>
    </source>
</reference>
<feature type="domain" description="DHHA1" evidence="8">
    <location>
        <begin position="364"/>
        <end position="491"/>
    </location>
</feature>
<keyword evidence="3" id="KW-0540">Nuclease</keyword>
<dbReference type="OrthoDB" id="9809852at2"/>
<evidence type="ECO:0000256" key="1">
    <source>
        <dbReference type="ARBA" id="ARBA00005915"/>
    </source>
</evidence>
<evidence type="ECO:0000256" key="2">
    <source>
        <dbReference type="ARBA" id="ARBA00019841"/>
    </source>
</evidence>
<dbReference type="GO" id="GO:0003676">
    <property type="term" value="F:nucleic acid binding"/>
    <property type="evidence" value="ECO:0007669"/>
    <property type="project" value="InterPro"/>
</dbReference>
<sequence>MTEQSQNWQTQPLPQPPAWLIQAVNKHAPELPGKYAAALLWCRGIQNPEQIPGFLNPKLYQPASPWEFGQEMNWAIDRIQQARNSGEQVAIWGDFDADGITSTSVLWDGLGEFFAQNDRLTYYIPNRLTESHGLNIPGIDNLAKSGISLIVTCDTGSTNIAEIEYANSLNIDIIITDHHTLPDDRPPATAIINPRYFPPNHPLFHLSGVAVAYKLIEALYETLPDIPQRDIEELLELVAIGLIADLVQLTGDCRYLAQLGIEQLQKQINNPTRPGVAKLLELCKRNGDRPTDISFGLGPRINAVSRIQGDASFCVELLTSRDKKRCEELALLTEIANTRRKSLQKDVAKDAAAKLAQLDLSTTSAIVLADPQWAVGVLGLVAGQIAQEYGRPVILFSTEGTAEINESLPENQFVESLNPELPTLPQSKIQNPKSKIARGSARSANQIDLYQLVKDQAHLLDRFGGHPFAAGLSLPIENIPLFTDAVNQQLRQKYSNESLTAAPVQADLTISVSELGKDLFQELKLLEPCGMGNPAPKLLIENCWFENVWNQKIKDLKGQKIEYIKTQFTIWDESSDGGFRGIWWGHYQHEIPQGRCDAVVELDFNTYEKKYEVRLIAVRSRKVENQINPTHQIDWIVDWRNRNQDQELLAANKKLVSEMLAENLVDNSEICDRQNSLILQECPTSWDELRIWFRQAQHNQQKLAMTYTLPPPVPPVQIWEQLIGIAKYLSRTSKPVTRQQLRQKLGISDTSLQLGFKTLTYLGFKVNYRDRAFHITRQSETGNAPKTGNKGDKFLQPSSPNSSSQLAHSAAKFLAAVSEEQFRRKYFCEVPLSTIQSIARETFFPEDSTAIPF</sequence>
<evidence type="ECO:0000313" key="10">
    <source>
        <dbReference type="EMBL" id="PHX54446.1"/>
    </source>
</evidence>
<evidence type="ECO:0000256" key="4">
    <source>
        <dbReference type="ARBA" id="ARBA00022801"/>
    </source>
</evidence>
<dbReference type="Proteomes" id="UP000226442">
    <property type="component" value="Unassembled WGS sequence"/>
</dbReference>
<dbReference type="RefSeq" id="WP_096830901.1">
    <property type="nucleotide sequence ID" value="NZ_NXIB02000100.1"/>
</dbReference>
<dbReference type="InterPro" id="IPR051673">
    <property type="entry name" value="SSDNA_exonuclease_RecJ"/>
</dbReference>
<dbReference type="AlphaFoldDB" id="A0A2G4EY81"/>
<dbReference type="PANTHER" id="PTHR30255">
    <property type="entry name" value="SINGLE-STRANDED-DNA-SPECIFIC EXONUCLEASE RECJ"/>
    <property type="match status" value="1"/>
</dbReference>
<evidence type="ECO:0000259" key="8">
    <source>
        <dbReference type="Pfam" id="PF02272"/>
    </source>
</evidence>
<dbReference type="Pfam" id="PF02272">
    <property type="entry name" value="DHHA1"/>
    <property type="match status" value="1"/>
</dbReference>
<evidence type="ECO:0000256" key="3">
    <source>
        <dbReference type="ARBA" id="ARBA00022722"/>
    </source>
</evidence>
<name>A0A2G4EY81_9CYAN</name>
<keyword evidence="5 10" id="KW-0269">Exonuclease</keyword>